<accession>A0A2P6U2Y5</accession>
<dbReference type="SUPFAM" id="SSF52266">
    <property type="entry name" value="SGNH hydrolase"/>
    <property type="match status" value="1"/>
</dbReference>
<dbReference type="Gene3D" id="3.30.1560.10">
    <property type="entry name" value="Mago nashi"/>
    <property type="match status" value="1"/>
</dbReference>
<dbReference type="Proteomes" id="UP000239899">
    <property type="component" value="Unassembled WGS sequence"/>
</dbReference>
<dbReference type="GO" id="GO:0008380">
    <property type="term" value="P:RNA splicing"/>
    <property type="evidence" value="ECO:0007669"/>
    <property type="project" value="InterPro"/>
</dbReference>
<dbReference type="STRING" id="3076.A0A2P6U2Y5"/>
<dbReference type="InterPro" id="IPR004023">
    <property type="entry name" value="Mago_nashi"/>
</dbReference>
<evidence type="ECO:0000313" key="5">
    <source>
        <dbReference type="Proteomes" id="UP000239899"/>
    </source>
</evidence>
<name>A0A2P6U2Y5_CHLSO</name>
<dbReference type="GO" id="GO:0035145">
    <property type="term" value="C:exon-exon junction complex"/>
    <property type="evidence" value="ECO:0007669"/>
    <property type="project" value="InterPro"/>
</dbReference>
<sequence>MADDFYVRYYVGHKGKFGHEFLEFEFRPDGKLRYANNSNYKNDTMIRKECYVSQAVLDELRRIIEDAEVMKEDDANWPAPDRVGRQELEVVLGNEHISFATTKLGSLLQVQSSKDPEGLRVFYYLVQDLKCLVFSLISAHFKIQPIQRLAPAPSADFSFLRAVYRKNKPTQPSYIDLLPARPGAALFAAVSGSNPGVMKRYFGQYRPAVQAIAGQHVGELMGRMLKGALPTRHQPKVVVLLIGTNDLSNLGFKAPGNATLERKLIGAAPIVAGRAFAATLSNVHYVGCGGRFLNANRTAIDAALMPDALHPSAAGMERGLAQCIQPLVRQLMRG</sequence>
<evidence type="ECO:0000256" key="2">
    <source>
        <dbReference type="ARBA" id="ARBA00009270"/>
    </source>
</evidence>
<proteinExistence type="inferred from homology"/>
<dbReference type="SUPFAM" id="SSF89817">
    <property type="entry name" value="Mago nashi protein"/>
    <property type="match status" value="1"/>
</dbReference>
<dbReference type="PANTHER" id="PTHR12638:SF0">
    <property type="entry name" value="MAGO HOMOLOG, EXON JUNCTION COMPLEX SUBUNIT-RELATED"/>
    <property type="match status" value="1"/>
</dbReference>
<comment type="similarity">
    <text evidence="2">Belongs to the mago nashi family.</text>
</comment>
<dbReference type="Gene3D" id="3.40.50.1110">
    <property type="entry name" value="SGNH hydrolase"/>
    <property type="match status" value="2"/>
</dbReference>
<gene>
    <name evidence="4" type="ORF">C2E21_1266</name>
</gene>
<comment type="caution">
    <text evidence="4">The sequence shown here is derived from an EMBL/GenBank/DDBJ whole genome shotgun (WGS) entry which is preliminary data.</text>
</comment>
<reference evidence="4 5" key="1">
    <citation type="journal article" date="2018" name="Plant J.">
        <title>Genome sequences of Chlorella sorokiniana UTEX 1602 and Micractinium conductrix SAG 241.80: implications to maltose excretion by a green alga.</title>
        <authorList>
            <person name="Arriola M.B."/>
            <person name="Velmurugan N."/>
            <person name="Zhang Y."/>
            <person name="Plunkett M.H."/>
            <person name="Hondzo H."/>
            <person name="Barney B.M."/>
        </authorList>
    </citation>
    <scope>NUCLEOTIDE SEQUENCE [LARGE SCALE GENOMIC DNA]</scope>
    <source>
        <strain evidence="5">UTEX 1602</strain>
    </source>
</reference>
<dbReference type="AlphaFoldDB" id="A0A2P6U2Y5"/>
<dbReference type="InterPro" id="IPR036605">
    <property type="entry name" value="Mago_nashi_sf"/>
</dbReference>
<dbReference type="EMBL" id="LHPG02000002">
    <property type="protein sequence ID" value="PRW60678.1"/>
    <property type="molecule type" value="Genomic_DNA"/>
</dbReference>
<evidence type="ECO:0000313" key="4">
    <source>
        <dbReference type="EMBL" id="PRW60678.1"/>
    </source>
</evidence>
<protein>
    <submittedName>
        <fullName evidence="4">Mago nashi-like protein</fullName>
    </submittedName>
</protein>
<dbReference type="CDD" id="cd11295">
    <property type="entry name" value="Mago_nashi"/>
    <property type="match status" value="1"/>
</dbReference>
<keyword evidence="3" id="KW-0539">Nucleus</keyword>
<evidence type="ECO:0000256" key="3">
    <source>
        <dbReference type="ARBA" id="ARBA00023242"/>
    </source>
</evidence>
<dbReference type="FunFam" id="3.30.1560.10:FF:000001">
    <property type="entry name" value="Protein mago nashi homolog"/>
    <property type="match status" value="1"/>
</dbReference>
<organism evidence="4 5">
    <name type="scientific">Chlorella sorokiniana</name>
    <name type="common">Freshwater green alga</name>
    <dbReference type="NCBI Taxonomy" id="3076"/>
    <lineage>
        <taxon>Eukaryota</taxon>
        <taxon>Viridiplantae</taxon>
        <taxon>Chlorophyta</taxon>
        <taxon>core chlorophytes</taxon>
        <taxon>Trebouxiophyceae</taxon>
        <taxon>Chlorellales</taxon>
        <taxon>Chlorellaceae</taxon>
        <taxon>Chlorella clade</taxon>
        <taxon>Chlorella</taxon>
    </lineage>
</organism>
<keyword evidence="5" id="KW-1185">Reference proteome</keyword>
<dbReference type="Pfam" id="PF02792">
    <property type="entry name" value="Mago_nashi"/>
    <property type="match status" value="1"/>
</dbReference>
<evidence type="ECO:0000256" key="1">
    <source>
        <dbReference type="ARBA" id="ARBA00004123"/>
    </source>
</evidence>
<dbReference type="PANTHER" id="PTHR12638">
    <property type="entry name" value="PROTEIN MAGO NASHI HOMOLOG"/>
    <property type="match status" value="1"/>
</dbReference>
<comment type="subcellular location">
    <subcellularLocation>
        <location evidence="1">Nucleus</location>
    </subcellularLocation>
</comment>
<dbReference type="OrthoDB" id="6495301at2759"/>
<dbReference type="InterPro" id="IPR036514">
    <property type="entry name" value="SGNH_hydro_sf"/>
</dbReference>